<keyword evidence="3" id="KW-1185">Reference proteome</keyword>
<dbReference type="AlphaFoldDB" id="A0A8H3J082"/>
<evidence type="ECO:0000256" key="1">
    <source>
        <dbReference type="SAM" id="MobiDB-lite"/>
    </source>
</evidence>
<name>A0A8H3J082_9LECA</name>
<proteinExistence type="predicted"/>
<dbReference type="OrthoDB" id="5422579at2759"/>
<protein>
    <recommendedName>
        <fullName evidence="4">F-box domain-containing protein</fullName>
    </recommendedName>
</protein>
<gene>
    <name evidence="2" type="ORF">IMSHALPRED_011121</name>
</gene>
<sequence>MARRKAAQKMGKQPPRKSARAAKFPADRLPSELIHMIFAYLEPTEAAAFRWVGRVVAEIGLQYLTPTVYLALKEESYDRLLAIAGHPVASRYVVKLDYETNGLDFILRQDFDWKYRSMPVISRHDSERPDSLASPRAWRVYQRESFRNMMLPSEKQTTQLLNRAWSTYEAYRTSHKNVQQANFFPEKIMEALKRFRNLKSISADPDGAHKRYVAEIRELLPTLYVLGTRYSTNFDPTTSILLAAESAGLQFETLACQPVSWQIFAQNTNDLAALNRSILHLKIMDIAFSSSQDDFPNEDDTVQEVDFVGKFLDERRVRDLITSATHLEYLGLAFKEVLRSNVHPTLKKTLGNFHWSSLKAVALESLASNEHDLVNFCKRHSRTLKDLSLKDMIQYEGLWHVTFHEVRRAFLLGQQLDTCELRGIFSSPAYRIFMDHPEKRAGITISNYIRATNIGDISLDEYYHELNQRL</sequence>
<reference evidence="2" key="1">
    <citation type="submission" date="2021-03" db="EMBL/GenBank/DDBJ databases">
        <authorList>
            <person name="Tagirdzhanova G."/>
        </authorList>
    </citation>
    <scope>NUCLEOTIDE SEQUENCE</scope>
</reference>
<organism evidence="2 3">
    <name type="scientific">Imshaugia aleurites</name>
    <dbReference type="NCBI Taxonomy" id="172621"/>
    <lineage>
        <taxon>Eukaryota</taxon>
        <taxon>Fungi</taxon>
        <taxon>Dikarya</taxon>
        <taxon>Ascomycota</taxon>
        <taxon>Pezizomycotina</taxon>
        <taxon>Lecanoromycetes</taxon>
        <taxon>OSLEUM clade</taxon>
        <taxon>Lecanoromycetidae</taxon>
        <taxon>Lecanorales</taxon>
        <taxon>Lecanorineae</taxon>
        <taxon>Parmeliaceae</taxon>
        <taxon>Imshaugia</taxon>
    </lineage>
</organism>
<evidence type="ECO:0000313" key="3">
    <source>
        <dbReference type="Proteomes" id="UP000664534"/>
    </source>
</evidence>
<evidence type="ECO:0008006" key="4">
    <source>
        <dbReference type="Google" id="ProtNLM"/>
    </source>
</evidence>
<comment type="caution">
    <text evidence="2">The sequence shown here is derived from an EMBL/GenBank/DDBJ whole genome shotgun (WGS) entry which is preliminary data.</text>
</comment>
<feature type="region of interest" description="Disordered" evidence="1">
    <location>
        <begin position="1"/>
        <end position="23"/>
    </location>
</feature>
<dbReference type="EMBL" id="CAJPDT010000099">
    <property type="protein sequence ID" value="CAF9937389.1"/>
    <property type="molecule type" value="Genomic_DNA"/>
</dbReference>
<accession>A0A8H3J082</accession>
<evidence type="ECO:0000313" key="2">
    <source>
        <dbReference type="EMBL" id="CAF9937389.1"/>
    </source>
</evidence>
<dbReference type="Proteomes" id="UP000664534">
    <property type="component" value="Unassembled WGS sequence"/>
</dbReference>